<reference evidence="1 2" key="1">
    <citation type="submission" date="2017-08" db="EMBL/GenBank/DDBJ databases">
        <title>Infants hospitalized years apart are colonized by the same room-sourced microbial strains.</title>
        <authorList>
            <person name="Brooks B."/>
            <person name="Olm M.R."/>
            <person name="Firek B.A."/>
            <person name="Baker R."/>
            <person name="Thomas B.C."/>
            <person name="Morowitz M.J."/>
            <person name="Banfield J.F."/>
        </authorList>
    </citation>
    <scope>NUCLEOTIDE SEQUENCE [LARGE SCALE GENOMIC DNA]</scope>
    <source>
        <strain evidence="1">S2_005_002_R2_33</strain>
    </source>
</reference>
<gene>
    <name evidence="1" type="ORF">DI555_14850</name>
</gene>
<dbReference type="AlphaFoldDB" id="A0A2W5NKB9"/>
<proteinExistence type="predicted"/>
<name>A0A2W5NKB9_9SPHN</name>
<dbReference type="EMBL" id="QFPX01000012">
    <property type="protein sequence ID" value="PZQ53836.1"/>
    <property type="molecule type" value="Genomic_DNA"/>
</dbReference>
<organism evidence="1 2">
    <name type="scientific">Novosphingobium pentaromativorans</name>
    <dbReference type="NCBI Taxonomy" id="205844"/>
    <lineage>
        <taxon>Bacteria</taxon>
        <taxon>Pseudomonadati</taxon>
        <taxon>Pseudomonadota</taxon>
        <taxon>Alphaproteobacteria</taxon>
        <taxon>Sphingomonadales</taxon>
        <taxon>Sphingomonadaceae</taxon>
        <taxon>Novosphingobium</taxon>
    </lineage>
</organism>
<protein>
    <submittedName>
        <fullName evidence="1">Uncharacterized protein</fullName>
    </submittedName>
</protein>
<evidence type="ECO:0000313" key="1">
    <source>
        <dbReference type="EMBL" id="PZQ53836.1"/>
    </source>
</evidence>
<sequence length="63" mass="7257">MPLSRPQRRLLKRIYNSRTTPIIADDLPFLTYREASRYLLSLPEDAREAAYAQMKGFAAAEGR</sequence>
<dbReference type="Proteomes" id="UP000249082">
    <property type="component" value="Unassembled WGS sequence"/>
</dbReference>
<accession>A0A2W5NKB9</accession>
<evidence type="ECO:0000313" key="2">
    <source>
        <dbReference type="Proteomes" id="UP000249082"/>
    </source>
</evidence>
<comment type="caution">
    <text evidence="1">The sequence shown here is derived from an EMBL/GenBank/DDBJ whole genome shotgun (WGS) entry which is preliminary data.</text>
</comment>